<keyword evidence="7 10" id="KW-1133">Transmembrane helix</keyword>
<dbReference type="Pfam" id="PF01490">
    <property type="entry name" value="Aa_trans"/>
    <property type="match status" value="1"/>
</dbReference>
<feature type="transmembrane region" description="Helical" evidence="10">
    <location>
        <begin position="360"/>
        <end position="378"/>
    </location>
</feature>
<feature type="transmembrane region" description="Helical" evidence="10">
    <location>
        <begin position="67"/>
        <end position="90"/>
    </location>
</feature>
<evidence type="ECO:0000256" key="5">
    <source>
        <dbReference type="ARBA" id="ARBA00022692"/>
    </source>
</evidence>
<proteinExistence type="inferred from homology"/>
<feature type="transmembrane region" description="Helical" evidence="10">
    <location>
        <begin position="554"/>
        <end position="581"/>
    </location>
</feature>
<keyword evidence="13" id="KW-1185">Reference proteome</keyword>
<dbReference type="GO" id="GO:0005302">
    <property type="term" value="F:L-tyrosine transmembrane transporter activity"/>
    <property type="evidence" value="ECO:0007669"/>
    <property type="project" value="TreeGrafter"/>
</dbReference>
<evidence type="ECO:0000256" key="7">
    <source>
        <dbReference type="ARBA" id="ARBA00022989"/>
    </source>
</evidence>
<accession>A0A1Y2EZG8</accession>
<dbReference type="OrthoDB" id="438545at2759"/>
<evidence type="ECO:0000256" key="9">
    <source>
        <dbReference type="SAM" id="MobiDB-lite"/>
    </source>
</evidence>
<feature type="transmembrane region" description="Helical" evidence="10">
    <location>
        <begin position="183"/>
        <end position="204"/>
    </location>
</feature>
<feature type="transmembrane region" description="Helical" evidence="10">
    <location>
        <begin position="96"/>
        <end position="120"/>
    </location>
</feature>
<dbReference type="GO" id="GO:0015194">
    <property type="term" value="F:L-serine transmembrane transporter activity"/>
    <property type="evidence" value="ECO:0007669"/>
    <property type="project" value="TreeGrafter"/>
</dbReference>
<comment type="caution">
    <text evidence="12">The sequence shown here is derived from an EMBL/GenBank/DDBJ whole genome shotgun (WGS) entry which is preliminary data.</text>
</comment>
<evidence type="ECO:0000313" key="12">
    <source>
        <dbReference type="EMBL" id="ORY76135.1"/>
    </source>
</evidence>
<dbReference type="PANTHER" id="PTHR22950">
    <property type="entry name" value="AMINO ACID TRANSPORTER"/>
    <property type="match status" value="1"/>
</dbReference>
<feature type="transmembrane region" description="Helical" evidence="10">
    <location>
        <begin position="141"/>
        <end position="163"/>
    </location>
</feature>
<evidence type="ECO:0000256" key="8">
    <source>
        <dbReference type="ARBA" id="ARBA00023136"/>
    </source>
</evidence>
<evidence type="ECO:0000256" key="6">
    <source>
        <dbReference type="ARBA" id="ARBA00022970"/>
    </source>
</evidence>
<dbReference type="GO" id="GO:0061459">
    <property type="term" value="F:L-arginine transmembrane transporter activity"/>
    <property type="evidence" value="ECO:0007669"/>
    <property type="project" value="TreeGrafter"/>
</dbReference>
<feature type="transmembrane region" description="Helical" evidence="10">
    <location>
        <begin position="320"/>
        <end position="340"/>
    </location>
</feature>
<dbReference type="GO" id="GO:0000329">
    <property type="term" value="C:fungal-type vacuole membrane"/>
    <property type="evidence" value="ECO:0007669"/>
    <property type="project" value="TreeGrafter"/>
</dbReference>
<dbReference type="GO" id="GO:0005290">
    <property type="term" value="F:L-histidine transmembrane transporter activity"/>
    <property type="evidence" value="ECO:0007669"/>
    <property type="project" value="TreeGrafter"/>
</dbReference>
<dbReference type="EMBL" id="MCOG01000023">
    <property type="protein sequence ID" value="ORY76135.1"/>
    <property type="molecule type" value="Genomic_DNA"/>
</dbReference>
<dbReference type="AlphaFoldDB" id="A0A1Y2EZG8"/>
<evidence type="ECO:0000313" key="13">
    <source>
        <dbReference type="Proteomes" id="UP000193920"/>
    </source>
</evidence>
<feature type="compositionally biased region" description="Polar residues" evidence="9">
    <location>
        <begin position="415"/>
        <end position="426"/>
    </location>
</feature>
<feature type="transmembrane region" description="Helical" evidence="10">
    <location>
        <begin position="216"/>
        <end position="234"/>
    </location>
</feature>
<keyword evidence="8 10" id="KW-0472">Membrane</keyword>
<evidence type="ECO:0000256" key="4">
    <source>
        <dbReference type="ARBA" id="ARBA00022554"/>
    </source>
</evidence>
<evidence type="ECO:0000256" key="3">
    <source>
        <dbReference type="ARBA" id="ARBA00022448"/>
    </source>
</evidence>
<dbReference type="Proteomes" id="UP000193920">
    <property type="component" value="Unassembled WGS sequence"/>
</dbReference>
<dbReference type="STRING" id="1754190.A0A1Y2EZG8"/>
<feature type="domain" description="Amino acid transporter transmembrane" evidence="11">
    <location>
        <begin position="65"/>
        <end position="614"/>
    </location>
</feature>
<comment type="subcellular location">
    <subcellularLocation>
        <location evidence="1">Vacuole membrane</location>
        <topology evidence="1">Multi-pass membrane protein</topology>
    </subcellularLocation>
</comment>
<dbReference type="GO" id="GO:0015189">
    <property type="term" value="F:L-lysine transmembrane transporter activity"/>
    <property type="evidence" value="ECO:0007669"/>
    <property type="project" value="TreeGrafter"/>
</dbReference>
<dbReference type="InterPro" id="IPR013057">
    <property type="entry name" value="AA_transpt_TM"/>
</dbReference>
<evidence type="ECO:0000256" key="10">
    <source>
        <dbReference type="SAM" id="Phobius"/>
    </source>
</evidence>
<gene>
    <name evidence="12" type="ORF">LY90DRAFT_698827</name>
</gene>
<evidence type="ECO:0000256" key="2">
    <source>
        <dbReference type="ARBA" id="ARBA00008066"/>
    </source>
</evidence>
<name>A0A1Y2EZG8_9FUNG</name>
<reference evidence="12 13" key="1">
    <citation type="submission" date="2016-08" db="EMBL/GenBank/DDBJ databases">
        <title>A Parts List for Fungal Cellulosomes Revealed by Comparative Genomics.</title>
        <authorList>
            <consortium name="DOE Joint Genome Institute"/>
            <person name="Haitjema C.H."/>
            <person name="Gilmore S.P."/>
            <person name="Henske J.K."/>
            <person name="Solomon K.V."/>
            <person name="De Groot R."/>
            <person name="Kuo A."/>
            <person name="Mondo S.J."/>
            <person name="Salamov A.A."/>
            <person name="Labutti K."/>
            <person name="Zhao Z."/>
            <person name="Chiniquy J."/>
            <person name="Barry K."/>
            <person name="Brewer H.M."/>
            <person name="Purvine S.O."/>
            <person name="Wright A.T."/>
            <person name="Boxma B."/>
            <person name="Van Alen T."/>
            <person name="Hackstein J.H."/>
            <person name="Baker S.E."/>
            <person name="Grigoriev I.V."/>
            <person name="O'Malley M.A."/>
        </authorList>
    </citation>
    <scope>NUCLEOTIDE SEQUENCE [LARGE SCALE GENOMIC DNA]</scope>
    <source>
        <strain evidence="12 13">G1</strain>
    </source>
</reference>
<comment type="similarity">
    <text evidence="2">Belongs to the amino acid/polyamine transporter 2 family.</text>
</comment>
<feature type="region of interest" description="Disordered" evidence="9">
    <location>
        <begin position="410"/>
        <end position="437"/>
    </location>
</feature>
<dbReference type="GO" id="GO:0005313">
    <property type="term" value="F:L-glutamate transmembrane transporter activity"/>
    <property type="evidence" value="ECO:0007669"/>
    <property type="project" value="TreeGrafter"/>
</dbReference>
<dbReference type="PANTHER" id="PTHR22950:SF678">
    <property type="entry name" value="VACUOLAR AMINO ACID TRANSPORTER 5-RELATED"/>
    <property type="match status" value="1"/>
</dbReference>
<feature type="transmembrane region" description="Helical" evidence="10">
    <location>
        <begin position="593"/>
        <end position="618"/>
    </location>
</feature>
<evidence type="ECO:0000259" key="11">
    <source>
        <dbReference type="Pfam" id="PF01490"/>
    </source>
</evidence>
<keyword evidence="4" id="KW-0926">Vacuole</keyword>
<feature type="transmembrane region" description="Helical" evidence="10">
    <location>
        <begin position="278"/>
        <end position="299"/>
    </location>
</feature>
<protein>
    <recommendedName>
        <fullName evidence="11">Amino acid transporter transmembrane domain-containing protein</fullName>
    </recommendedName>
</protein>
<sequence length="620" mass="68875">MKNYQTFNSNSKDSKGPKIQVYQSPDHSYISFTENNLVNNGVERERSSSISSLEQVIINDPGYNGSLFSSVLTMCNTIFGSGMLTIPYALATVGLGNGIITLVFFGFMSFFTLNLLITCAKVMGGRNVSFFSISSRTYPRLSIIFDLAIGIKCFGVSVSYLVIVGELLPKVTLGFFPNISKDSIFLTGLFWITLCMLIVIPLSFQKNLSSLKYASTISLIAVTYISLLVAYFFFKGNKPIKTIDDGYTPSSLLALNTTDDATIPVRNQIEYFKWSVDFFRVLPIFVFAYTCHQNLFTIFNEMKITSRHSDNRHTKTRLTTVFAISIALCVYLTIGITGYLTFGNNTKSNIISMYPPSNKLVLGGQSLMALMVCICYALQCHPARKSFGNVINYIRTMKKHSGYELVNDGEESPLLRNNENNEAIDNTSKDKSPLLFKTKSQPSLTTEPLYIKKRSQEFLNDSSSSLSNSASSSSSILPQLTKEPKIGISKSYNDLYYILRNSKELNNHMIDMPPTVNIHSLQSQSFELSNVMHNCITSALLIISYIIACSVNDLGTVLSVVGATGSTTICFILPGLLYYKIKKNVRGNQKSTFLMKIALVISGTGILLMLNSLFFIFVSL</sequence>
<feature type="transmembrane region" description="Helical" evidence="10">
    <location>
        <begin position="531"/>
        <end position="548"/>
    </location>
</feature>
<evidence type="ECO:0000256" key="1">
    <source>
        <dbReference type="ARBA" id="ARBA00004128"/>
    </source>
</evidence>
<keyword evidence="5 10" id="KW-0812">Transmembrane</keyword>
<keyword evidence="3" id="KW-0813">Transport</keyword>
<organism evidence="12 13">
    <name type="scientific">Neocallimastix californiae</name>
    <dbReference type="NCBI Taxonomy" id="1754190"/>
    <lineage>
        <taxon>Eukaryota</taxon>
        <taxon>Fungi</taxon>
        <taxon>Fungi incertae sedis</taxon>
        <taxon>Chytridiomycota</taxon>
        <taxon>Chytridiomycota incertae sedis</taxon>
        <taxon>Neocallimastigomycetes</taxon>
        <taxon>Neocallimastigales</taxon>
        <taxon>Neocallimastigaceae</taxon>
        <taxon>Neocallimastix</taxon>
    </lineage>
</organism>
<keyword evidence="6" id="KW-0029">Amino-acid transport</keyword>